<reference evidence="2 3" key="2">
    <citation type="submission" date="2018-06" db="EMBL/GenBank/DDBJ databases">
        <title>Metagenomic assembly of (sub)arctic Cyanobacteria and their associated microbiome from non-axenic cultures.</title>
        <authorList>
            <person name="Baurain D."/>
        </authorList>
    </citation>
    <scope>NUCLEOTIDE SEQUENCE [LARGE SCALE GENOMIC DNA]</scope>
    <source>
        <strain evidence="2">ULC066bin1</strain>
    </source>
</reference>
<dbReference type="EMBL" id="QBML01000045">
    <property type="protein sequence ID" value="PZO36069.1"/>
    <property type="molecule type" value="Genomic_DNA"/>
</dbReference>
<dbReference type="AlphaFoldDB" id="A0A2W4W200"/>
<protein>
    <submittedName>
        <fullName evidence="2">Uncharacterized protein</fullName>
    </submittedName>
</protein>
<sequence length="287" mass="33656">MQVNKQVNEEILVLKRHSNTKMFFSSLNVLHKLKYSLFAGILGVGIIFLSTCVSNYYRSYSKIGVIKIDCVRFKNDGVDCKIFRSGDSSFPQNNLMEIQRILAIDLYKNRTKSLIRFGIRFTVSKQFKEDNIFIYDFNSQDESEKAFEFINNFLRSNEPSLTVSYDRYGLGNNFSFYLFLILFLLGLFLLASAITSPFYYEELLLDKLETQLIYKHRIVFDEKIKQYAFIDITKIDLLQAPPDKNDRISFIPRITIDREYEIRLGNIKDRQIAVEFVDNLKKFIGLC</sequence>
<evidence type="ECO:0000256" key="1">
    <source>
        <dbReference type="SAM" id="Phobius"/>
    </source>
</evidence>
<name>A0A2W4W200_9CYAN</name>
<keyword evidence="1" id="KW-0472">Membrane</keyword>
<comment type="caution">
    <text evidence="2">The sequence shown here is derived from an EMBL/GenBank/DDBJ whole genome shotgun (WGS) entry which is preliminary data.</text>
</comment>
<accession>A0A2W4W200</accession>
<keyword evidence="1" id="KW-0812">Transmembrane</keyword>
<feature type="transmembrane region" description="Helical" evidence="1">
    <location>
        <begin position="35"/>
        <end position="57"/>
    </location>
</feature>
<keyword evidence="1" id="KW-1133">Transmembrane helix</keyword>
<evidence type="ECO:0000313" key="3">
    <source>
        <dbReference type="Proteomes" id="UP000249467"/>
    </source>
</evidence>
<gene>
    <name evidence="2" type="ORF">DCF19_22440</name>
</gene>
<dbReference type="Proteomes" id="UP000249467">
    <property type="component" value="Unassembled WGS sequence"/>
</dbReference>
<reference evidence="2 3" key="1">
    <citation type="submission" date="2018-04" db="EMBL/GenBank/DDBJ databases">
        <authorList>
            <person name="Go L.Y."/>
            <person name="Mitchell J.A."/>
        </authorList>
    </citation>
    <scope>NUCLEOTIDE SEQUENCE [LARGE SCALE GENOMIC DNA]</scope>
    <source>
        <strain evidence="2">ULC066bin1</strain>
    </source>
</reference>
<proteinExistence type="predicted"/>
<evidence type="ECO:0000313" key="2">
    <source>
        <dbReference type="EMBL" id="PZO36069.1"/>
    </source>
</evidence>
<organism evidence="2 3">
    <name type="scientific">Pseudanabaena frigida</name>
    <dbReference type="NCBI Taxonomy" id="945775"/>
    <lineage>
        <taxon>Bacteria</taxon>
        <taxon>Bacillati</taxon>
        <taxon>Cyanobacteriota</taxon>
        <taxon>Cyanophyceae</taxon>
        <taxon>Pseudanabaenales</taxon>
        <taxon>Pseudanabaenaceae</taxon>
        <taxon>Pseudanabaena</taxon>
    </lineage>
</organism>
<feature type="transmembrane region" description="Helical" evidence="1">
    <location>
        <begin position="176"/>
        <end position="200"/>
    </location>
</feature>